<protein>
    <submittedName>
        <fullName evidence="2">Uncharacterized protein</fullName>
    </submittedName>
</protein>
<comment type="caution">
    <text evidence="2">The sequence shown here is derived from an EMBL/GenBank/DDBJ whole genome shotgun (WGS) entry which is preliminary data.</text>
</comment>
<dbReference type="Proteomes" id="UP000499080">
    <property type="component" value="Unassembled WGS sequence"/>
</dbReference>
<name>A0A4Y2PKI2_ARAVE</name>
<keyword evidence="3" id="KW-1185">Reference proteome</keyword>
<dbReference type="AlphaFoldDB" id="A0A4Y2PKI2"/>
<accession>A0A4Y2PKI2</accession>
<evidence type="ECO:0000313" key="3">
    <source>
        <dbReference type="Proteomes" id="UP000499080"/>
    </source>
</evidence>
<feature type="transmembrane region" description="Helical" evidence="1">
    <location>
        <begin position="54"/>
        <end position="75"/>
    </location>
</feature>
<keyword evidence="1" id="KW-1133">Transmembrane helix</keyword>
<keyword evidence="1" id="KW-0472">Membrane</keyword>
<organism evidence="2 3">
    <name type="scientific">Araneus ventricosus</name>
    <name type="common">Orbweaver spider</name>
    <name type="synonym">Epeira ventricosa</name>
    <dbReference type="NCBI Taxonomy" id="182803"/>
    <lineage>
        <taxon>Eukaryota</taxon>
        <taxon>Metazoa</taxon>
        <taxon>Ecdysozoa</taxon>
        <taxon>Arthropoda</taxon>
        <taxon>Chelicerata</taxon>
        <taxon>Arachnida</taxon>
        <taxon>Araneae</taxon>
        <taxon>Araneomorphae</taxon>
        <taxon>Entelegynae</taxon>
        <taxon>Araneoidea</taxon>
        <taxon>Araneidae</taxon>
        <taxon>Araneus</taxon>
    </lineage>
</organism>
<reference evidence="2 3" key="1">
    <citation type="journal article" date="2019" name="Sci. Rep.">
        <title>Orb-weaving spider Araneus ventricosus genome elucidates the spidroin gene catalogue.</title>
        <authorList>
            <person name="Kono N."/>
            <person name="Nakamura H."/>
            <person name="Ohtoshi R."/>
            <person name="Moran D.A.P."/>
            <person name="Shinohara A."/>
            <person name="Yoshida Y."/>
            <person name="Fujiwara M."/>
            <person name="Mori M."/>
            <person name="Tomita M."/>
            <person name="Arakawa K."/>
        </authorList>
    </citation>
    <scope>NUCLEOTIDE SEQUENCE [LARGE SCALE GENOMIC DNA]</scope>
</reference>
<dbReference type="EMBL" id="BGPR01011684">
    <property type="protein sequence ID" value="GBN52478.1"/>
    <property type="molecule type" value="Genomic_DNA"/>
</dbReference>
<proteinExistence type="predicted"/>
<sequence length="114" mass="13437">MPNHGLNPNHGHRVPQTDRDELVLCKYTPNNQTEKNIDYGHFDWLRDIQDTLKQFYRCLFSVFVVFLSQMFLLMCDDILIPKDFLVIVRHGTMLRTCVCWLESDDETASPFISK</sequence>
<evidence type="ECO:0000256" key="1">
    <source>
        <dbReference type="SAM" id="Phobius"/>
    </source>
</evidence>
<evidence type="ECO:0000313" key="2">
    <source>
        <dbReference type="EMBL" id="GBN52478.1"/>
    </source>
</evidence>
<keyword evidence="1" id="KW-0812">Transmembrane</keyword>
<gene>
    <name evidence="2" type="ORF">AVEN_28065_1</name>
</gene>